<feature type="transmembrane region" description="Helical" evidence="1">
    <location>
        <begin position="215"/>
        <end position="236"/>
    </location>
</feature>
<feature type="transmembrane region" description="Helical" evidence="1">
    <location>
        <begin position="390"/>
        <end position="410"/>
    </location>
</feature>
<feature type="transmembrane region" description="Helical" evidence="1">
    <location>
        <begin position="67"/>
        <end position="90"/>
    </location>
</feature>
<protein>
    <recommendedName>
        <fullName evidence="4">Glycosyltransferase RgtA/B/C/D-like domain-containing protein</fullName>
    </recommendedName>
</protein>
<comment type="caution">
    <text evidence="2">The sequence shown here is derived from an EMBL/GenBank/DDBJ whole genome shotgun (WGS) entry which is preliminary data.</text>
</comment>
<reference evidence="2 3" key="1">
    <citation type="submission" date="2020-07" db="EMBL/GenBank/DDBJ databases">
        <title>Definition of the novel symbiovar canariense within Mesorhizobium novociceri, a new species of genus Mesorhizobium nodulating Cicer canariense in the Caldera de Taburiente National Park (La Palma, Canary Islands).</title>
        <authorList>
            <person name="Leon-Barrios M."/>
            <person name="Perez-Yepez J."/>
            <person name="Flores-Felix J.D."/>
            <person name="Ramirez-Baena M.H."/>
            <person name="Pulido-Suarez L."/>
            <person name="Igual J.M."/>
            <person name="Velazquez E."/>
            <person name="Peix A."/>
        </authorList>
    </citation>
    <scope>NUCLEOTIDE SEQUENCE [LARGE SCALE GENOMIC DNA]</scope>
    <source>
        <strain evidence="2 3">CCANP35</strain>
    </source>
</reference>
<gene>
    <name evidence="2" type="ORF">H0241_26840</name>
</gene>
<evidence type="ECO:0000313" key="2">
    <source>
        <dbReference type="EMBL" id="MBA1143839.1"/>
    </source>
</evidence>
<feature type="transmembrane region" description="Helical" evidence="1">
    <location>
        <begin position="39"/>
        <end position="60"/>
    </location>
</feature>
<feature type="transmembrane region" description="Helical" evidence="1">
    <location>
        <begin position="188"/>
        <end position="208"/>
    </location>
</feature>
<dbReference type="EMBL" id="JACDTY010000017">
    <property type="protein sequence ID" value="MBA1143839.1"/>
    <property type="molecule type" value="Genomic_DNA"/>
</dbReference>
<name>A0A838BCS9_9HYPH</name>
<proteinExistence type="predicted"/>
<keyword evidence="3" id="KW-1185">Reference proteome</keyword>
<feature type="transmembrane region" description="Helical" evidence="1">
    <location>
        <begin position="256"/>
        <end position="276"/>
    </location>
</feature>
<evidence type="ECO:0000256" key="1">
    <source>
        <dbReference type="SAM" id="Phobius"/>
    </source>
</evidence>
<feature type="transmembrane region" description="Helical" evidence="1">
    <location>
        <begin position="483"/>
        <end position="500"/>
    </location>
</feature>
<feature type="transmembrane region" description="Helical" evidence="1">
    <location>
        <begin position="288"/>
        <end position="305"/>
    </location>
</feature>
<keyword evidence="1" id="KW-0812">Transmembrane</keyword>
<evidence type="ECO:0008006" key="4">
    <source>
        <dbReference type="Google" id="ProtNLM"/>
    </source>
</evidence>
<accession>A0A838BCS9</accession>
<keyword evidence="1" id="KW-0472">Membrane</keyword>
<feature type="transmembrane region" description="Helical" evidence="1">
    <location>
        <begin position="162"/>
        <end position="182"/>
    </location>
</feature>
<feature type="transmembrane region" description="Helical" evidence="1">
    <location>
        <begin position="336"/>
        <end position="357"/>
    </location>
</feature>
<keyword evidence="1" id="KW-1133">Transmembrane helix</keyword>
<dbReference type="AlphaFoldDB" id="A0A838BCS9"/>
<sequence>MLVKTASLISSALTLGAVGYAIGLPASRYFEGNVRMRLLISPAIGLGIFGAAGASIFHLLPFTVSNLLATTIFLSVAAVGLSKAACPIFSSPVSPSFSWIAVASVFGLLPMLTVIPQYYGAGASVGAPIFDHAKIAIIDEIAQNGLPPYNPYYSEAQGSNILIYYYIWYFLAASSSIITGAGGWEADIALTAVTALSSIFVVTWLAVAQSKRSDAAWWVLPLLLVGPLSRILLFISEKSDDWIVAMGHPRTWFAEAAWSPQHLFSATIVLIVITAYMRVLFCNIRNNIALSVLMGAMLATAYGSSMWAGGLSPLLVLPVIGLLSTPHILRAKRTMQVVTSIFVIAAVTVLCAGVLAYEQAAILETRTPVEFWIFPVFAGGKWFIDLPGFWLIRIIFDFGILFLSFVVWRAESSYPLQKDNGNLAPAVMSTVLVPFACVQFVHSVVMYNDLALHVAMPSTLLMMVITATVLSRHMGEKTKLGRLVTVAVVILLTPSILVGARDLYAYAFRFRVEGPETEETKAFRASSEMWKAVRRVTPPNDAVANNPLDLAELTFSPANISWAIMSQRRNCATSLQHLRAFAGQLSPEQASDIDGFFTDVFHGNITEARLKVMKEKYRCKTLVVTVRDGLWGKPLLDHNSVFQLVSEEKGKWRIYR</sequence>
<evidence type="ECO:0000313" key="3">
    <source>
        <dbReference type="Proteomes" id="UP000558284"/>
    </source>
</evidence>
<organism evidence="2 3">
    <name type="scientific">Mesorhizobium neociceri</name>
    <dbReference type="NCBI Taxonomy" id="1307853"/>
    <lineage>
        <taxon>Bacteria</taxon>
        <taxon>Pseudomonadati</taxon>
        <taxon>Pseudomonadota</taxon>
        <taxon>Alphaproteobacteria</taxon>
        <taxon>Hyphomicrobiales</taxon>
        <taxon>Phyllobacteriaceae</taxon>
        <taxon>Mesorhizobium</taxon>
    </lineage>
</organism>
<feature type="transmembrane region" description="Helical" evidence="1">
    <location>
        <begin position="422"/>
        <end position="444"/>
    </location>
</feature>
<dbReference type="Proteomes" id="UP000558284">
    <property type="component" value="Unassembled WGS sequence"/>
</dbReference>
<feature type="transmembrane region" description="Helical" evidence="1">
    <location>
        <begin position="96"/>
        <end position="115"/>
    </location>
</feature>
<feature type="transmembrane region" description="Helical" evidence="1">
    <location>
        <begin position="450"/>
        <end position="471"/>
    </location>
</feature>